<dbReference type="PANTHER" id="PTHR23429:SF0">
    <property type="entry name" value="GLUCOSE-6-PHOSPHATE 1-DEHYDROGENASE"/>
    <property type="match status" value="1"/>
</dbReference>
<evidence type="ECO:0000313" key="8">
    <source>
        <dbReference type="EMBL" id="CAF0942312.1"/>
    </source>
</evidence>
<reference evidence="8" key="1">
    <citation type="submission" date="2021-02" db="EMBL/GenBank/DDBJ databases">
        <authorList>
            <person name="Nowell W R."/>
        </authorList>
    </citation>
    <scope>NUCLEOTIDE SEQUENCE</scope>
</reference>
<evidence type="ECO:0000259" key="7">
    <source>
        <dbReference type="Pfam" id="PF02781"/>
    </source>
</evidence>
<dbReference type="GO" id="GO:0004345">
    <property type="term" value="F:glucose-6-phosphate dehydrogenase activity"/>
    <property type="evidence" value="ECO:0007669"/>
    <property type="project" value="UniProtKB-EC"/>
</dbReference>
<dbReference type="InterPro" id="IPR001282">
    <property type="entry name" value="G6P_DH"/>
</dbReference>
<feature type="domain" description="Glucose-6-phosphate dehydrogenase C-terminal" evidence="7">
    <location>
        <begin position="2"/>
        <end position="68"/>
    </location>
</feature>
<dbReference type="InterPro" id="IPR022675">
    <property type="entry name" value="G6P_DH_C"/>
</dbReference>
<accession>A0A814CGU2</accession>
<evidence type="ECO:0000256" key="5">
    <source>
        <dbReference type="ARBA" id="ARBA00023277"/>
    </source>
</evidence>
<proteinExistence type="predicted"/>
<evidence type="ECO:0000313" key="9">
    <source>
        <dbReference type="Proteomes" id="UP000663882"/>
    </source>
</evidence>
<evidence type="ECO:0000256" key="6">
    <source>
        <dbReference type="ARBA" id="ARBA00047696"/>
    </source>
</evidence>
<keyword evidence="3" id="KW-0521">NADP</keyword>
<dbReference type="AlphaFoldDB" id="A0A814CGU2"/>
<protein>
    <recommendedName>
        <fullName evidence="2">glucose-6-phosphate dehydrogenase (NADP(+))</fullName>
        <ecNumber evidence="2">1.1.1.49</ecNumber>
    </recommendedName>
</protein>
<feature type="non-terminal residue" evidence="8">
    <location>
        <position position="1"/>
    </location>
</feature>
<dbReference type="SUPFAM" id="SSF55347">
    <property type="entry name" value="Glyceraldehyde-3-phosphate dehydrogenase-like, C-terminal domain"/>
    <property type="match status" value="1"/>
</dbReference>
<evidence type="ECO:0000256" key="4">
    <source>
        <dbReference type="ARBA" id="ARBA00023002"/>
    </source>
</evidence>
<sequence>GEDIRDEKVKLLRSVAPIKIEDIVIGQYIGNKDSPDAEYQQVVLSINNERWDGAPFILRAGKALNEKKS</sequence>
<gene>
    <name evidence="8" type="ORF">RFH988_LOCUS11154</name>
</gene>
<organism evidence="8 9">
    <name type="scientific">Rotaria sordida</name>
    <dbReference type="NCBI Taxonomy" id="392033"/>
    <lineage>
        <taxon>Eukaryota</taxon>
        <taxon>Metazoa</taxon>
        <taxon>Spiralia</taxon>
        <taxon>Gnathifera</taxon>
        <taxon>Rotifera</taxon>
        <taxon>Eurotatoria</taxon>
        <taxon>Bdelloidea</taxon>
        <taxon>Philodinida</taxon>
        <taxon>Philodinidae</taxon>
        <taxon>Rotaria</taxon>
    </lineage>
</organism>
<comment type="catalytic activity">
    <reaction evidence="6">
        <text>D-glucose 6-phosphate + NADP(+) = 6-phospho-D-glucono-1,5-lactone + NADPH + H(+)</text>
        <dbReference type="Rhea" id="RHEA:15841"/>
        <dbReference type="ChEBI" id="CHEBI:15378"/>
        <dbReference type="ChEBI" id="CHEBI:57783"/>
        <dbReference type="ChEBI" id="CHEBI:57955"/>
        <dbReference type="ChEBI" id="CHEBI:58349"/>
        <dbReference type="ChEBI" id="CHEBI:61548"/>
        <dbReference type="EC" id="1.1.1.49"/>
    </reaction>
    <physiologicalReaction direction="left-to-right" evidence="6">
        <dbReference type="Rhea" id="RHEA:15842"/>
    </physiologicalReaction>
</comment>
<keyword evidence="5" id="KW-0119">Carbohydrate metabolism</keyword>
<name>A0A814CGU2_9BILA</name>
<dbReference type="Gene3D" id="3.30.360.10">
    <property type="entry name" value="Dihydrodipicolinate Reductase, domain 2"/>
    <property type="match status" value="1"/>
</dbReference>
<dbReference type="EMBL" id="CAJNOO010000435">
    <property type="protein sequence ID" value="CAF0942312.1"/>
    <property type="molecule type" value="Genomic_DNA"/>
</dbReference>
<dbReference type="GO" id="GO:0050661">
    <property type="term" value="F:NADP binding"/>
    <property type="evidence" value="ECO:0007669"/>
    <property type="project" value="InterPro"/>
</dbReference>
<keyword evidence="4" id="KW-0560">Oxidoreductase</keyword>
<comment type="caution">
    <text evidence="8">The sequence shown here is derived from an EMBL/GenBank/DDBJ whole genome shotgun (WGS) entry which is preliminary data.</text>
</comment>
<dbReference type="PANTHER" id="PTHR23429">
    <property type="entry name" value="GLUCOSE-6-PHOSPHATE 1-DEHYDROGENASE G6PD"/>
    <property type="match status" value="1"/>
</dbReference>
<evidence type="ECO:0000256" key="1">
    <source>
        <dbReference type="ARBA" id="ARBA00004959"/>
    </source>
</evidence>
<comment type="pathway">
    <text evidence="1">Carbohydrate degradation; pentose phosphate pathway.</text>
</comment>
<dbReference type="GO" id="GO:0009051">
    <property type="term" value="P:pentose-phosphate shunt, oxidative branch"/>
    <property type="evidence" value="ECO:0007669"/>
    <property type="project" value="TreeGrafter"/>
</dbReference>
<dbReference type="OrthoDB" id="60984at2759"/>
<evidence type="ECO:0000256" key="2">
    <source>
        <dbReference type="ARBA" id="ARBA00013019"/>
    </source>
</evidence>
<dbReference type="Proteomes" id="UP000663882">
    <property type="component" value="Unassembled WGS sequence"/>
</dbReference>
<dbReference type="GO" id="GO:0006006">
    <property type="term" value="P:glucose metabolic process"/>
    <property type="evidence" value="ECO:0007669"/>
    <property type="project" value="InterPro"/>
</dbReference>
<evidence type="ECO:0000256" key="3">
    <source>
        <dbReference type="ARBA" id="ARBA00022857"/>
    </source>
</evidence>
<dbReference type="EC" id="1.1.1.49" evidence="2"/>
<dbReference type="Pfam" id="PF02781">
    <property type="entry name" value="G6PD_C"/>
    <property type="match status" value="1"/>
</dbReference>